<comment type="caution">
    <text evidence="3">The sequence shown here is derived from an EMBL/GenBank/DDBJ whole genome shotgun (WGS) entry which is preliminary data.</text>
</comment>
<proteinExistence type="predicted"/>
<evidence type="ECO:0000313" key="4">
    <source>
        <dbReference type="Proteomes" id="UP001431963"/>
    </source>
</evidence>
<dbReference type="SUPFAM" id="SSF53448">
    <property type="entry name" value="Nucleotide-diphospho-sugar transferases"/>
    <property type="match status" value="1"/>
</dbReference>
<dbReference type="InterPro" id="IPR025877">
    <property type="entry name" value="MobA-like_NTP_Trfase"/>
</dbReference>
<reference evidence="3" key="1">
    <citation type="submission" date="2024-02" db="EMBL/GenBank/DDBJ databases">
        <title>Genome sequences of strain Gemmobacter sp. JM10B15.</title>
        <authorList>
            <person name="Zhang M."/>
        </authorList>
    </citation>
    <scope>NUCLEOTIDE SEQUENCE</scope>
    <source>
        <strain evidence="3">JM10B15</strain>
    </source>
</reference>
<keyword evidence="4" id="KW-1185">Reference proteome</keyword>
<evidence type="ECO:0000256" key="1">
    <source>
        <dbReference type="ARBA" id="ARBA00022842"/>
    </source>
</evidence>
<dbReference type="RefSeq" id="WP_335419107.1">
    <property type="nucleotide sequence ID" value="NZ_JBALHR010000001.1"/>
</dbReference>
<gene>
    <name evidence="3" type="ORF">V6590_02650</name>
</gene>
<protein>
    <submittedName>
        <fullName evidence="3">Nucleotidyltransferase family protein</fullName>
    </submittedName>
</protein>
<dbReference type="EMBL" id="JBALHR010000001">
    <property type="protein sequence ID" value="MEH7827040.1"/>
    <property type="molecule type" value="Genomic_DNA"/>
</dbReference>
<dbReference type="PANTHER" id="PTHR43777">
    <property type="entry name" value="MOLYBDENUM COFACTOR CYTIDYLYLTRANSFERASE"/>
    <property type="match status" value="1"/>
</dbReference>
<name>A0ABU8BQR4_9RHOB</name>
<accession>A0ABU8BQR4</accession>
<sequence length="193" mass="20033">MLTLLILAAGASTRMRGSDKLLEQVAGQPLLARIARAALATGLPVRVTLPPDRPARKAALQGLDVTMIDVPDAASGMAASLRAGAKGVTGAVMILPADMPGIDAKIITQMIESHEKSPQFILRGASGDRAGHPVILPADLVPNLACLQGDEGARSLLKAHHSRVRLVPLPGTAALIDLDTPEDWAAWRASGGE</sequence>
<dbReference type="CDD" id="cd04182">
    <property type="entry name" value="GT_2_like_f"/>
    <property type="match status" value="1"/>
</dbReference>
<organism evidence="3 4">
    <name type="scientific">Gemmobacter denitrificans</name>
    <dbReference type="NCBI Taxonomy" id="3123040"/>
    <lineage>
        <taxon>Bacteria</taxon>
        <taxon>Pseudomonadati</taxon>
        <taxon>Pseudomonadota</taxon>
        <taxon>Alphaproteobacteria</taxon>
        <taxon>Rhodobacterales</taxon>
        <taxon>Paracoccaceae</taxon>
        <taxon>Gemmobacter</taxon>
    </lineage>
</organism>
<keyword evidence="1" id="KW-0460">Magnesium</keyword>
<dbReference type="PANTHER" id="PTHR43777:SF1">
    <property type="entry name" value="MOLYBDENUM COFACTOR CYTIDYLYLTRANSFERASE"/>
    <property type="match status" value="1"/>
</dbReference>
<evidence type="ECO:0000259" key="2">
    <source>
        <dbReference type="Pfam" id="PF12804"/>
    </source>
</evidence>
<dbReference type="InterPro" id="IPR029044">
    <property type="entry name" value="Nucleotide-diphossugar_trans"/>
</dbReference>
<evidence type="ECO:0000313" key="3">
    <source>
        <dbReference type="EMBL" id="MEH7827040.1"/>
    </source>
</evidence>
<dbReference type="Proteomes" id="UP001431963">
    <property type="component" value="Unassembled WGS sequence"/>
</dbReference>
<feature type="domain" description="MobA-like NTP transferase" evidence="2">
    <location>
        <begin position="5"/>
        <end position="161"/>
    </location>
</feature>
<dbReference type="Pfam" id="PF12804">
    <property type="entry name" value="NTP_transf_3"/>
    <property type="match status" value="1"/>
</dbReference>
<dbReference type="Gene3D" id="3.90.550.10">
    <property type="entry name" value="Spore Coat Polysaccharide Biosynthesis Protein SpsA, Chain A"/>
    <property type="match status" value="1"/>
</dbReference>